<protein>
    <submittedName>
        <fullName evidence="3">Plasmid maintenance toxin/Cell growth inhibitor</fullName>
    </submittedName>
</protein>
<proteinExistence type="inferred from homology"/>
<organism evidence="3">
    <name type="scientific">Actinomyces succiniciruminis</name>
    <dbReference type="NCBI Taxonomy" id="1522002"/>
    <lineage>
        <taxon>Bacteria</taxon>
        <taxon>Bacillati</taxon>
        <taxon>Actinomycetota</taxon>
        <taxon>Actinomycetes</taxon>
        <taxon>Actinomycetales</taxon>
        <taxon>Actinomycetaceae</taxon>
        <taxon>Actinomyces</taxon>
    </lineage>
</organism>
<dbReference type="GO" id="GO:0016075">
    <property type="term" value="P:rRNA catabolic process"/>
    <property type="evidence" value="ECO:0007669"/>
    <property type="project" value="TreeGrafter"/>
</dbReference>
<dbReference type="InterPro" id="IPR003477">
    <property type="entry name" value="PemK-like"/>
</dbReference>
<dbReference type="SUPFAM" id="SSF50118">
    <property type="entry name" value="Cell growth inhibitor/plasmid maintenance toxic component"/>
    <property type="match status" value="1"/>
</dbReference>
<dbReference type="EMBL" id="LK995474">
    <property type="protein sequence ID" value="CED90564.1"/>
    <property type="molecule type" value="Genomic_DNA"/>
</dbReference>
<dbReference type="PANTHER" id="PTHR33988:SF2">
    <property type="entry name" value="ENDORIBONUCLEASE MAZF"/>
    <property type="match status" value="1"/>
</dbReference>
<keyword evidence="2" id="KW-1277">Toxin-antitoxin system</keyword>
<evidence type="ECO:0000313" key="3">
    <source>
        <dbReference type="EMBL" id="CED90564.1"/>
    </source>
</evidence>
<evidence type="ECO:0000256" key="2">
    <source>
        <dbReference type="ARBA" id="ARBA00022649"/>
    </source>
</evidence>
<dbReference type="Pfam" id="PF02452">
    <property type="entry name" value="PemK_toxin"/>
    <property type="match status" value="1"/>
</dbReference>
<dbReference type="RefSeq" id="WP_210579067.1">
    <property type="nucleotide sequence ID" value="NZ_LK995474.1"/>
</dbReference>
<name>A0A1L7RMP3_9ACTO</name>
<dbReference type="AlphaFoldDB" id="A0A1L7RMP3"/>
<dbReference type="Gene3D" id="2.30.30.110">
    <property type="match status" value="1"/>
</dbReference>
<reference evidence="3" key="1">
    <citation type="submission" date="2014-07" db="EMBL/GenBank/DDBJ databases">
        <authorList>
            <person name="Zhang J.E."/>
            <person name="Yang H."/>
            <person name="Guo J."/>
            <person name="Deng Z."/>
            <person name="Luo H."/>
            <person name="Luo M."/>
            <person name="Zhao B."/>
        </authorList>
    </citation>
    <scope>NUCLEOTIDE SEQUENCE</scope>
    <source>
        <strain evidence="3">AM4</strain>
    </source>
</reference>
<dbReference type="InterPro" id="IPR011067">
    <property type="entry name" value="Plasmid_toxin/cell-grow_inhib"/>
</dbReference>
<dbReference type="GO" id="GO:0006402">
    <property type="term" value="P:mRNA catabolic process"/>
    <property type="evidence" value="ECO:0007669"/>
    <property type="project" value="TreeGrafter"/>
</dbReference>
<accession>A0A1L7RMP3</accession>
<gene>
    <name evidence="3" type="ORF">AAM4_0669</name>
</gene>
<sequence>MRQIRLARLDKTRPVVVLTRAAALTAMTKVTVAPITYTIKGLSSEVPVDPSQGLDHPGAISLDNALTIPTASLGRIVGYLGEEQEHMLAWAIVLAFDLELPLPGNR</sequence>
<evidence type="ECO:0000256" key="1">
    <source>
        <dbReference type="ARBA" id="ARBA00007521"/>
    </source>
</evidence>
<comment type="similarity">
    <text evidence="1">Belongs to the PemK/MazF family.</text>
</comment>
<dbReference type="GO" id="GO:0003677">
    <property type="term" value="F:DNA binding"/>
    <property type="evidence" value="ECO:0007669"/>
    <property type="project" value="InterPro"/>
</dbReference>
<dbReference type="GO" id="GO:0004521">
    <property type="term" value="F:RNA endonuclease activity"/>
    <property type="evidence" value="ECO:0007669"/>
    <property type="project" value="TreeGrafter"/>
</dbReference>
<dbReference type="PANTHER" id="PTHR33988">
    <property type="entry name" value="ENDORIBONUCLEASE MAZF-RELATED"/>
    <property type="match status" value="1"/>
</dbReference>